<reference evidence="1" key="1">
    <citation type="submission" date="2021-02" db="EMBL/GenBank/DDBJ databases">
        <authorList>
            <person name="Nowell W R."/>
        </authorList>
    </citation>
    <scope>NUCLEOTIDE SEQUENCE</scope>
</reference>
<dbReference type="SUPFAM" id="SSF48371">
    <property type="entry name" value="ARM repeat"/>
    <property type="match status" value="1"/>
</dbReference>
<name>A0A816EGU8_ADIRI</name>
<sequence length="262" mass="29261">MTNTDTNKFYFDRKNYFVRFIPHGNESAQTTSSQISKNISHALEYFVADLRRDRNKTIERFLSEETLDNIFSSIAQLLLNEDNRICGNSAYIIGSAIEFESGLKRFLTIFSQDRTESTVDIIRTLSNLLSHSDSECAMNAAGILGTICGSKEGRNLILNHACISQMITNTSSLLSSENSWISSNAALVLARLTVEELGYQAILTHPKHRQILNEMLAALDVSYPGRATNAAFAIGRLIERDEGKKIFIAACGQYKIVNEKFS</sequence>
<evidence type="ECO:0000313" key="1">
    <source>
        <dbReference type="EMBL" id="CAF1648980.1"/>
    </source>
</evidence>
<gene>
    <name evidence="1" type="ORF">XAT740_LOCUS54613</name>
</gene>
<dbReference type="EMBL" id="CAJNOR010009873">
    <property type="protein sequence ID" value="CAF1648980.1"/>
    <property type="molecule type" value="Genomic_DNA"/>
</dbReference>
<dbReference type="Gene3D" id="1.25.10.10">
    <property type="entry name" value="Leucine-rich Repeat Variant"/>
    <property type="match status" value="1"/>
</dbReference>
<keyword evidence="2" id="KW-1185">Reference proteome</keyword>
<dbReference type="AlphaFoldDB" id="A0A816EGU8"/>
<comment type="caution">
    <text evidence="1">The sequence shown here is derived from an EMBL/GenBank/DDBJ whole genome shotgun (WGS) entry which is preliminary data.</text>
</comment>
<dbReference type="Proteomes" id="UP000663828">
    <property type="component" value="Unassembled WGS sequence"/>
</dbReference>
<proteinExistence type="predicted"/>
<dbReference type="InterPro" id="IPR011989">
    <property type="entry name" value="ARM-like"/>
</dbReference>
<protein>
    <submittedName>
        <fullName evidence="1">Uncharacterized protein</fullName>
    </submittedName>
</protein>
<organism evidence="1 2">
    <name type="scientific">Adineta ricciae</name>
    <name type="common">Rotifer</name>
    <dbReference type="NCBI Taxonomy" id="249248"/>
    <lineage>
        <taxon>Eukaryota</taxon>
        <taxon>Metazoa</taxon>
        <taxon>Spiralia</taxon>
        <taxon>Gnathifera</taxon>
        <taxon>Rotifera</taxon>
        <taxon>Eurotatoria</taxon>
        <taxon>Bdelloidea</taxon>
        <taxon>Adinetida</taxon>
        <taxon>Adinetidae</taxon>
        <taxon>Adineta</taxon>
    </lineage>
</organism>
<dbReference type="InterPro" id="IPR016024">
    <property type="entry name" value="ARM-type_fold"/>
</dbReference>
<evidence type="ECO:0000313" key="2">
    <source>
        <dbReference type="Proteomes" id="UP000663828"/>
    </source>
</evidence>
<accession>A0A816EGU8</accession>